<dbReference type="HOGENOM" id="CLU_103669_2_1_0"/>
<reference evidence="5 6" key="2">
    <citation type="journal article" date="2010" name="Stand. Genomic Sci.">
        <title>Complete genome sequence of Sebaldella termitidis type strain (NCTC 11300).</title>
        <authorList>
            <person name="Harmon-Smith M."/>
            <person name="Celia L."/>
            <person name="Chertkov O."/>
            <person name="Lapidus A."/>
            <person name="Copeland A."/>
            <person name="Glavina Del Rio T."/>
            <person name="Nolan M."/>
            <person name="Lucas S."/>
            <person name="Tice H."/>
            <person name="Cheng J.F."/>
            <person name="Han C."/>
            <person name="Detter J.C."/>
            <person name="Bruce D."/>
            <person name="Goodwin L."/>
            <person name="Pitluck S."/>
            <person name="Pati A."/>
            <person name="Liolios K."/>
            <person name="Ivanova N."/>
            <person name="Mavromatis K."/>
            <person name="Mikhailova N."/>
            <person name="Chen A."/>
            <person name="Palaniappan K."/>
            <person name="Land M."/>
            <person name="Hauser L."/>
            <person name="Chang Y.J."/>
            <person name="Jeffries C.D."/>
            <person name="Brettin T."/>
            <person name="Goker M."/>
            <person name="Beck B."/>
            <person name="Bristow J."/>
            <person name="Eisen J.A."/>
            <person name="Markowitz V."/>
            <person name="Hugenholtz P."/>
            <person name="Kyrpides N.C."/>
            <person name="Klenk H.P."/>
            <person name="Chen F."/>
        </authorList>
    </citation>
    <scope>NUCLEOTIDE SEQUENCE [LARGE SCALE GENOMIC DNA]</scope>
    <source>
        <strain evidence="6">ATCC 33386 / NCTC 11300</strain>
    </source>
</reference>
<keyword evidence="6" id="KW-1185">Reference proteome</keyword>
<comment type="function">
    <text evidence="4">Could be involved in septation.</text>
</comment>
<accession>D1AJS3</accession>
<evidence type="ECO:0000313" key="6">
    <source>
        <dbReference type="Proteomes" id="UP000000845"/>
    </source>
</evidence>
<dbReference type="Proteomes" id="UP000000845">
    <property type="component" value="Chromosome"/>
</dbReference>
<dbReference type="Gene3D" id="3.30.1120.40">
    <property type="entry name" value="Stage V sporulation protein G"/>
    <property type="match status" value="1"/>
</dbReference>
<dbReference type="HAMAP" id="MF_00819">
    <property type="entry name" value="SpoVG"/>
    <property type="match status" value="1"/>
</dbReference>
<keyword evidence="2 4" id="KW-0717">Septation</keyword>
<keyword evidence="3 4" id="KW-0131">Cell cycle</keyword>
<dbReference type="NCBIfam" id="NF009749">
    <property type="entry name" value="PRK13259.1"/>
    <property type="match status" value="1"/>
</dbReference>
<evidence type="ECO:0000256" key="4">
    <source>
        <dbReference type="HAMAP-Rule" id="MF_00819"/>
    </source>
</evidence>
<dbReference type="RefSeq" id="WP_012859580.1">
    <property type="nucleotide sequence ID" value="NC_013517.1"/>
</dbReference>
<dbReference type="InterPro" id="IPR036751">
    <property type="entry name" value="SpoVG_sf"/>
</dbReference>
<dbReference type="GO" id="GO:0000917">
    <property type="term" value="P:division septum assembly"/>
    <property type="evidence" value="ECO:0007669"/>
    <property type="project" value="UniProtKB-KW"/>
</dbReference>
<dbReference type="Pfam" id="PF04026">
    <property type="entry name" value="SpoVG"/>
    <property type="match status" value="1"/>
</dbReference>
<dbReference type="STRING" id="526218.Sterm_0095"/>
<dbReference type="PANTHER" id="PTHR38429:SF1">
    <property type="entry name" value="SEPTATION PROTEIN SPOVG-RELATED"/>
    <property type="match status" value="1"/>
</dbReference>
<dbReference type="EMBL" id="CP001739">
    <property type="protein sequence ID" value="ACZ06980.1"/>
    <property type="molecule type" value="Genomic_DNA"/>
</dbReference>
<dbReference type="PANTHER" id="PTHR38429">
    <property type="entry name" value="SEPTATION PROTEIN SPOVG-RELATED"/>
    <property type="match status" value="1"/>
</dbReference>
<evidence type="ECO:0000256" key="3">
    <source>
        <dbReference type="ARBA" id="ARBA00023306"/>
    </source>
</evidence>
<dbReference type="eggNOG" id="COG2088">
    <property type="taxonomic scope" value="Bacteria"/>
</dbReference>
<dbReference type="AlphaFoldDB" id="D1AJS3"/>
<reference evidence="6" key="1">
    <citation type="submission" date="2009-09" db="EMBL/GenBank/DDBJ databases">
        <title>The complete chromosome of Sebaldella termitidis ATCC 33386.</title>
        <authorList>
            <consortium name="US DOE Joint Genome Institute (JGI-PGF)"/>
            <person name="Lucas S."/>
            <person name="Copeland A."/>
            <person name="Lapidus A."/>
            <person name="Glavina del Rio T."/>
            <person name="Dalin E."/>
            <person name="Tice H."/>
            <person name="Bruce D."/>
            <person name="Goodwin L."/>
            <person name="Pitluck S."/>
            <person name="Kyrpides N."/>
            <person name="Mavromatis K."/>
            <person name="Ivanova N."/>
            <person name="Mikhailova N."/>
            <person name="Sims D."/>
            <person name="Meincke L."/>
            <person name="Brettin T."/>
            <person name="Detter J.C."/>
            <person name="Han C."/>
            <person name="Larimer F."/>
            <person name="Land M."/>
            <person name="Hauser L."/>
            <person name="Markowitz V."/>
            <person name="Cheng J.F."/>
            <person name="Hugenholtz P."/>
            <person name="Woyke T."/>
            <person name="Wu D."/>
            <person name="Eisen J.A."/>
        </authorList>
    </citation>
    <scope>NUCLEOTIDE SEQUENCE [LARGE SCALE GENOMIC DNA]</scope>
    <source>
        <strain evidence="6">ATCC 33386 / NCTC 11300</strain>
    </source>
</reference>
<dbReference type="InterPro" id="IPR007170">
    <property type="entry name" value="SpoVG"/>
</dbReference>
<keyword evidence="1 4" id="KW-0132">Cell division</keyword>
<evidence type="ECO:0000313" key="5">
    <source>
        <dbReference type="EMBL" id="ACZ06980.1"/>
    </source>
</evidence>
<sequence>MKITDIRLRLGRGAEDGGKLKAYVDVTFDESFVIHGLKIIEGQNGLFVAMPSRRMPNGEFKDIAHPITPELRNELTDFIIKKFEEEKVNLEAAAATTAE</sequence>
<gene>
    <name evidence="4" type="primary">spoVG</name>
    <name evidence="5" type="ordered locus">Sterm_0095</name>
</gene>
<proteinExistence type="inferred from homology"/>
<evidence type="ECO:0000256" key="2">
    <source>
        <dbReference type="ARBA" id="ARBA00023210"/>
    </source>
</evidence>
<organism evidence="5 6">
    <name type="scientific">Sebaldella termitidis (strain ATCC 33386 / NCTC 11300)</name>
    <dbReference type="NCBI Taxonomy" id="526218"/>
    <lineage>
        <taxon>Bacteria</taxon>
        <taxon>Fusobacteriati</taxon>
        <taxon>Fusobacteriota</taxon>
        <taxon>Fusobacteriia</taxon>
        <taxon>Fusobacteriales</taxon>
        <taxon>Leptotrichiaceae</taxon>
        <taxon>Sebaldella</taxon>
    </lineage>
</organism>
<protein>
    <recommendedName>
        <fullName evidence="4">Putative septation protein SpoVG</fullName>
    </recommendedName>
</protein>
<evidence type="ECO:0000256" key="1">
    <source>
        <dbReference type="ARBA" id="ARBA00022618"/>
    </source>
</evidence>
<dbReference type="GO" id="GO:0030435">
    <property type="term" value="P:sporulation resulting in formation of a cellular spore"/>
    <property type="evidence" value="ECO:0007669"/>
    <property type="project" value="InterPro"/>
</dbReference>
<dbReference type="KEGG" id="str:Sterm_0095"/>
<comment type="similarity">
    <text evidence="4">Belongs to the SpoVG family.</text>
</comment>
<dbReference type="SUPFAM" id="SSF160537">
    <property type="entry name" value="SpoVG-like"/>
    <property type="match status" value="1"/>
</dbReference>
<name>D1AJS3_SEBTE</name>